<evidence type="ECO:0000256" key="3">
    <source>
        <dbReference type="SAM" id="Phobius"/>
    </source>
</evidence>
<evidence type="ECO:0000313" key="5">
    <source>
        <dbReference type="EMBL" id="CAB4718066.1"/>
    </source>
</evidence>
<keyword evidence="3" id="KW-0472">Membrane</keyword>
<dbReference type="EMBL" id="CAFAAV010000297">
    <property type="protein sequence ID" value="CAB4835209.1"/>
    <property type="molecule type" value="Genomic_DNA"/>
</dbReference>
<dbReference type="EMBL" id="CAFBOL010000128">
    <property type="protein sequence ID" value="CAB5015064.1"/>
    <property type="molecule type" value="Genomic_DNA"/>
</dbReference>
<accession>A0A6J7QLW8</accession>
<proteinExistence type="inferred from homology"/>
<dbReference type="Gene3D" id="3.40.710.10">
    <property type="entry name" value="DD-peptidase/beta-lactamase superfamily"/>
    <property type="match status" value="2"/>
</dbReference>
<dbReference type="EMBL" id="CAESGF010000007">
    <property type="protein sequence ID" value="CAB4363727.1"/>
    <property type="molecule type" value="Genomic_DNA"/>
</dbReference>
<evidence type="ECO:0000313" key="6">
    <source>
        <dbReference type="EMBL" id="CAB4835209.1"/>
    </source>
</evidence>
<dbReference type="EMBL" id="CAFBIY010000231">
    <property type="protein sequence ID" value="CAB4853298.1"/>
    <property type="molecule type" value="Genomic_DNA"/>
</dbReference>
<gene>
    <name evidence="5" type="ORF">UFOPK2656_01113</name>
    <name evidence="6" type="ORF">UFOPK3099_02708</name>
    <name evidence="7" type="ORF">UFOPK3267_02826</name>
    <name evidence="8" type="ORF">UFOPK3651_01511</name>
    <name evidence="9" type="ORF">UFOPK3931_03023</name>
    <name evidence="4" type="ORF">UFOPK4189_01502</name>
</gene>
<dbReference type="AlphaFoldDB" id="A0A6J7QLW8"/>
<sequence length="484" mass="50596">MMPYRRHNPYPGLLVAAMIPALVIGAVWKVADHFAPEVRVPLASPGIVTPPTAMSTPLLSVRRAPGVLSDDAGSTRLQGSLGPLLNLIDGSSCVDISVNGQHVAGKNENLSLRPASNMKLVTALVALEVLGPDYTYTTTVQGDLDSEGVVQGNLFLVGGGDPVLSDTWWNGPNPYYPPFNMTIIEQLADTVAGAGVKAITGAVVGDASRYDDEWYAPSWTPDVKFVEAGPIAGLLVNDSRESLTRAANDPAIGAANVFTKLLQDRFVMIGKVGKSGRSTSATTIASIRSNPLSSIINEMLVTSDNNTAEMLLKEIGLAKGGSGTSIAGLAVVNATLQSWGVPMDGVTVADGSGLSDDNRLTCAALLKVLQHASGTGILREQLPLGGQPGSTLYDGFQKGKPLFGVIRAKTGTLYNYQDGVGGKPGAKALAGYVPLRDGGEVEFALLLNGPQIAEQVNYRPIWDVFATTMAAYVASPTAIDLGPR</sequence>
<organism evidence="9">
    <name type="scientific">freshwater metagenome</name>
    <dbReference type="NCBI Taxonomy" id="449393"/>
    <lineage>
        <taxon>unclassified sequences</taxon>
        <taxon>metagenomes</taxon>
        <taxon>ecological metagenomes</taxon>
    </lineage>
</organism>
<dbReference type="EMBL" id="CAEZYF010000005">
    <property type="protein sequence ID" value="CAB4718066.1"/>
    <property type="molecule type" value="Genomic_DNA"/>
</dbReference>
<dbReference type="PANTHER" id="PTHR30023">
    <property type="entry name" value="D-ALANYL-D-ALANINE CARBOXYPEPTIDASE"/>
    <property type="match status" value="1"/>
</dbReference>
<keyword evidence="3" id="KW-0812">Transmembrane</keyword>
<dbReference type="PRINTS" id="PR00922">
    <property type="entry name" value="DADACBPTASE3"/>
</dbReference>
<comment type="similarity">
    <text evidence="1">Belongs to the peptidase S13 family.</text>
</comment>
<keyword evidence="3" id="KW-1133">Transmembrane helix</keyword>
<dbReference type="Pfam" id="PF02113">
    <property type="entry name" value="Peptidase_S13"/>
    <property type="match status" value="2"/>
</dbReference>
<dbReference type="EMBL" id="CAFBMT010000007">
    <property type="protein sequence ID" value="CAB4931542.1"/>
    <property type="molecule type" value="Genomic_DNA"/>
</dbReference>
<dbReference type="GO" id="GO:0004185">
    <property type="term" value="F:serine-type carboxypeptidase activity"/>
    <property type="evidence" value="ECO:0007669"/>
    <property type="project" value="InterPro"/>
</dbReference>
<feature type="transmembrane region" description="Helical" evidence="3">
    <location>
        <begin position="12"/>
        <end position="31"/>
    </location>
</feature>
<dbReference type="Gene3D" id="3.50.80.20">
    <property type="entry name" value="D-Ala-D-Ala carboxypeptidase C, peptidase S13"/>
    <property type="match status" value="1"/>
</dbReference>
<dbReference type="PANTHER" id="PTHR30023:SF0">
    <property type="entry name" value="PENICILLIN-SENSITIVE CARBOXYPEPTIDASE A"/>
    <property type="match status" value="1"/>
</dbReference>
<keyword evidence="2" id="KW-0378">Hydrolase</keyword>
<reference evidence="9" key="1">
    <citation type="submission" date="2020-05" db="EMBL/GenBank/DDBJ databases">
        <authorList>
            <person name="Chiriac C."/>
            <person name="Salcher M."/>
            <person name="Ghai R."/>
            <person name="Kavagutti S V."/>
        </authorList>
    </citation>
    <scope>NUCLEOTIDE SEQUENCE</scope>
</reference>
<dbReference type="SUPFAM" id="SSF56601">
    <property type="entry name" value="beta-lactamase/transpeptidase-like"/>
    <property type="match status" value="1"/>
</dbReference>
<evidence type="ECO:0000256" key="2">
    <source>
        <dbReference type="ARBA" id="ARBA00022801"/>
    </source>
</evidence>
<evidence type="ECO:0000313" key="9">
    <source>
        <dbReference type="EMBL" id="CAB5015064.1"/>
    </source>
</evidence>
<evidence type="ECO:0000313" key="4">
    <source>
        <dbReference type="EMBL" id="CAB4363727.1"/>
    </source>
</evidence>
<dbReference type="InterPro" id="IPR000667">
    <property type="entry name" value="Peptidase_S13"/>
</dbReference>
<dbReference type="GO" id="GO:0000270">
    <property type="term" value="P:peptidoglycan metabolic process"/>
    <property type="evidence" value="ECO:0007669"/>
    <property type="project" value="TreeGrafter"/>
</dbReference>
<dbReference type="GO" id="GO:0006508">
    <property type="term" value="P:proteolysis"/>
    <property type="evidence" value="ECO:0007669"/>
    <property type="project" value="InterPro"/>
</dbReference>
<name>A0A6J7QLW8_9ZZZZ</name>
<protein>
    <submittedName>
        <fullName evidence="9">Unannotated protein</fullName>
    </submittedName>
</protein>
<evidence type="ECO:0000256" key="1">
    <source>
        <dbReference type="ARBA" id="ARBA00006096"/>
    </source>
</evidence>
<evidence type="ECO:0000313" key="8">
    <source>
        <dbReference type="EMBL" id="CAB4931542.1"/>
    </source>
</evidence>
<evidence type="ECO:0000313" key="7">
    <source>
        <dbReference type="EMBL" id="CAB4853298.1"/>
    </source>
</evidence>
<dbReference type="InterPro" id="IPR012338">
    <property type="entry name" value="Beta-lactam/transpept-like"/>
</dbReference>